<feature type="domain" description="Beta-lactamase class A catalytic" evidence="6">
    <location>
        <begin position="5"/>
        <end position="219"/>
    </location>
</feature>
<dbReference type="Proteomes" id="UP000515871">
    <property type="component" value="Chromosome"/>
</dbReference>
<protein>
    <recommendedName>
        <fullName evidence="2 5">Beta-lactamase</fullName>
        <ecNumber evidence="2 5">3.5.2.6</ecNumber>
    </recommendedName>
</protein>
<dbReference type="PANTHER" id="PTHR35333">
    <property type="entry name" value="BETA-LACTAMASE"/>
    <property type="match status" value="1"/>
</dbReference>
<keyword evidence="8" id="KW-1185">Reference proteome</keyword>
<keyword evidence="3 5" id="KW-0378">Hydrolase</keyword>
<dbReference type="EMBL" id="CP060587">
    <property type="protein sequence ID" value="QNL95761.1"/>
    <property type="molecule type" value="Genomic_DNA"/>
</dbReference>
<dbReference type="RefSeq" id="WP_187411916.1">
    <property type="nucleotide sequence ID" value="NZ_CP060587.1"/>
</dbReference>
<evidence type="ECO:0000313" key="7">
    <source>
        <dbReference type="EMBL" id="QNL95761.1"/>
    </source>
</evidence>
<evidence type="ECO:0000256" key="4">
    <source>
        <dbReference type="ARBA" id="ARBA00023251"/>
    </source>
</evidence>
<gene>
    <name evidence="7" type="primary">bla</name>
    <name evidence="7" type="ORF">H9L21_07660</name>
</gene>
<reference evidence="7 8" key="1">
    <citation type="submission" date="2020-08" db="EMBL/GenBank/DDBJ databases">
        <title>Novel species in genus Aeromicrobium.</title>
        <authorList>
            <person name="Zhang G."/>
        </authorList>
    </citation>
    <scope>NUCLEOTIDE SEQUENCE [LARGE SCALE GENOMIC DNA]</scope>
    <source>
        <strain evidence="8">zg-629</strain>
    </source>
</reference>
<dbReference type="PRINTS" id="PR00118">
    <property type="entry name" value="BLACTAMASEA"/>
</dbReference>
<dbReference type="NCBIfam" id="NF033103">
    <property type="entry name" value="bla_class_A"/>
    <property type="match status" value="1"/>
</dbReference>
<organism evidence="7 8">
    <name type="scientific">Aeromicrobium senzhongii</name>
    <dbReference type="NCBI Taxonomy" id="2663859"/>
    <lineage>
        <taxon>Bacteria</taxon>
        <taxon>Bacillati</taxon>
        <taxon>Actinomycetota</taxon>
        <taxon>Actinomycetes</taxon>
        <taxon>Propionibacteriales</taxon>
        <taxon>Nocardioidaceae</taxon>
        <taxon>Aeromicrobium</taxon>
    </lineage>
</organism>
<dbReference type="EC" id="3.5.2.6" evidence="2 5"/>
<proteinExistence type="inferred from homology"/>
<dbReference type="InterPro" id="IPR023650">
    <property type="entry name" value="Beta-lactam_class-A_AS"/>
</dbReference>
<evidence type="ECO:0000256" key="3">
    <source>
        <dbReference type="ARBA" id="ARBA00022801"/>
    </source>
</evidence>
<accession>A0ABX6SWH5</accession>
<dbReference type="PANTHER" id="PTHR35333:SF3">
    <property type="entry name" value="BETA-LACTAMASE-TYPE TRANSPEPTIDASE FOLD CONTAINING PROTEIN"/>
    <property type="match status" value="1"/>
</dbReference>
<evidence type="ECO:0000256" key="5">
    <source>
        <dbReference type="RuleBase" id="RU361140"/>
    </source>
</evidence>
<name>A0ABX6SWH5_9ACTN</name>
<evidence type="ECO:0000256" key="1">
    <source>
        <dbReference type="ARBA" id="ARBA00009009"/>
    </source>
</evidence>
<dbReference type="Pfam" id="PF13354">
    <property type="entry name" value="Beta-lactamase2"/>
    <property type="match status" value="1"/>
</dbReference>
<evidence type="ECO:0000313" key="8">
    <source>
        <dbReference type="Proteomes" id="UP000515871"/>
    </source>
</evidence>
<dbReference type="Gene3D" id="3.40.710.10">
    <property type="entry name" value="DD-peptidase/beta-lactamase superfamily"/>
    <property type="match status" value="1"/>
</dbReference>
<evidence type="ECO:0000259" key="6">
    <source>
        <dbReference type="Pfam" id="PF13354"/>
    </source>
</evidence>
<dbReference type="InterPro" id="IPR045155">
    <property type="entry name" value="Beta-lactam_cat"/>
</dbReference>
<comment type="catalytic activity">
    <reaction evidence="5">
        <text>a beta-lactam + H2O = a substituted beta-amino acid</text>
        <dbReference type="Rhea" id="RHEA:20401"/>
        <dbReference type="ChEBI" id="CHEBI:15377"/>
        <dbReference type="ChEBI" id="CHEBI:35627"/>
        <dbReference type="ChEBI" id="CHEBI:140347"/>
        <dbReference type="EC" id="3.5.2.6"/>
    </reaction>
</comment>
<dbReference type="PROSITE" id="PS00146">
    <property type="entry name" value="BETA_LACTAMASE_A"/>
    <property type="match status" value="1"/>
</dbReference>
<dbReference type="InterPro" id="IPR000871">
    <property type="entry name" value="Beta-lactam_class-A"/>
</dbReference>
<keyword evidence="4 5" id="KW-0046">Antibiotic resistance</keyword>
<comment type="similarity">
    <text evidence="1 5">Belongs to the class-A beta-lactamase family.</text>
</comment>
<sequence length="245" mass="26018">MTIGVSAVDVQGKRVEYRAGDRFGYASTVKAFAAATMLAEKTPQERAKTVRWTQADIDAAGYSPVTSEHPERGLTLDELAEAAVRDSDNTAMNLVLRSVGGPEAVEKFLRTLGDDRTQLDSYEPDLNTVTPSQVANTTTPTAFATALQAAVETKAIAPRERRTLLDWMGGNSTGDTLTRAGLPAGWEVADKSGGAGGLRNDIGVVTGPDGQTVYLAVFTSTNDPEAEYDDVVVEEAARAVLAEYS</sequence>
<dbReference type="InterPro" id="IPR012338">
    <property type="entry name" value="Beta-lactam/transpept-like"/>
</dbReference>
<dbReference type="SUPFAM" id="SSF56601">
    <property type="entry name" value="beta-lactamase/transpeptidase-like"/>
    <property type="match status" value="1"/>
</dbReference>
<evidence type="ECO:0000256" key="2">
    <source>
        <dbReference type="ARBA" id="ARBA00012865"/>
    </source>
</evidence>